<dbReference type="InterPro" id="IPR036291">
    <property type="entry name" value="NAD(P)-bd_dom_sf"/>
</dbReference>
<dbReference type="PANTHER" id="PTHR43818:SF11">
    <property type="entry name" value="BCDNA.GH03377"/>
    <property type="match status" value="1"/>
</dbReference>
<dbReference type="GO" id="GO:0000166">
    <property type="term" value="F:nucleotide binding"/>
    <property type="evidence" value="ECO:0007669"/>
    <property type="project" value="InterPro"/>
</dbReference>
<dbReference type="Pfam" id="PF22725">
    <property type="entry name" value="GFO_IDH_MocA_C3"/>
    <property type="match status" value="1"/>
</dbReference>
<dbReference type="SUPFAM" id="SSF51735">
    <property type="entry name" value="NAD(P)-binding Rossmann-fold domains"/>
    <property type="match status" value="1"/>
</dbReference>
<dbReference type="EC" id="1.1.99.28" evidence="5"/>
<reference evidence="6" key="1">
    <citation type="submission" date="2017-09" db="EMBL/GenBank/DDBJ databases">
        <title>Metaegenomics of thermophilic ammonia-oxidizing enrichment culture.</title>
        <authorList>
            <person name="Kato S."/>
            <person name="Suzuki K."/>
        </authorList>
    </citation>
    <scope>NUCLEOTIDE SEQUENCE [LARGE SCALE GENOMIC DNA]</scope>
</reference>
<comment type="caution">
    <text evidence="5">The sequence shown here is derived from an EMBL/GenBank/DDBJ whole genome shotgun (WGS) entry which is preliminary data.</text>
</comment>
<dbReference type="InterPro" id="IPR000683">
    <property type="entry name" value="Gfo/Idh/MocA-like_OxRdtase_N"/>
</dbReference>
<dbReference type="Gene3D" id="3.40.50.720">
    <property type="entry name" value="NAD(P)-binding Rossmann-like Domain"/>
    <property type="match status" value="1"/>
</dbReference>
<evidence type="ECO:0000313" key="5">
    <source>
        <dbReference type="EMBL" id="GBC99195.1"/>
    </source>
</evidence>
<feature type="domain" description="Gfo/Idh/MocA-like oxidoreductase N-terminal" evidence="3">
    <location>
        <begin position="2"/>
        <end position="155"/>
    </location>
</feature>
<gene>
    <name evidence="5" type="primary">gfo_5</name>
    <name evidence="5" type="ORF">HRbin17_01716</name>
</gene>
<feature type="domain" description="GFO/IDH/MocA-like oxidoreductase" evidence="4">
    <location>
        <begin position="166"/>
        <end position="305"/>
    </location>
</feature>
<dbReference type="InterPro" id="IPR055170">
    <property type="entry name" value="GFO_IDH_MocA-like_dom"/>
</dbReference>
<organism evidence="5 6">
    <name type="scientific">Candidatus Fervidibacter japonicus</name>
    <dbReference type="NCBI Taxonomy" id="2035412"/>
    <lineage>
        <taxon>Bacteria</taxon>
        <taxon>Candidatus Fervidibacterota</taxon>
        <taxon>Candidatus Fervidibacter</taxon>
    </lineage>
</organism>
<dbReference type="SUPFAM" id="SSF55347">
    <property type="entry name" value="Glyceraldehyde-3-phosphate dehydrogenase-like, C-terminal domain"/>
    <property type="match status" value="1"/>
</dbReference>
<dbReference type="AlphaFoldDB" id="A0A2H5XDE4"/>
<evidence type="ECO:0000256" key="1">
    <source>
        <dbReference type="ARBA" id="ARBA00023002"/>
    </source>
</evidence>
<name>A0A2H5XDE4_9BACT</name>
<sequence length="413" mass="46092">MFRIALVGCGRIMPAHLHAYKTLWELGIRNFRIVALVARKEEDALRFRKRGEGPPPRPPVTTNPADPLGKPHLYVSDIHDDVLPEVFTDWRAMLERTEVDLVDIYTTVHTHHEIAVAALEAGKHVQVEKPMAVTVRAGRLMVDAARRAGRVLMVAESVRYSELNRMVRWVIGQGVLGDLQAFHAFSFGSDWSPDKVVAQTPWRHQKLLAGGGAAIDIGVHLWHLARYWCGEVDEVFAYTPILEPVRYLRNGQGTVVQRVHPDADDTFWALCRFERGAYGVTAFSWAGRGGRIGAPISVFGTKGCVIGDRLKLDDGTDVSVHDFFETHAGPADKERLFPMGVRDPFALEKWDWLQAIEGGRQPEASGDEGLRDLATAFAMCESFVVRQPVRVAAVLDGEVNAYQRPIDAHYGFQ</sequence>
<dbReference type="GO" id="GO:0047061">
    <property type="term" value="F:glucose-fructose oxidoreductase activity"/>
    <property type="evidence" value="ECO:0007669"/>
    <property type="project" value="UniProtKB-EC"/>
</dbReference>
<dbReference type="Proteomes" id="UP000236173">
    <property type="component" value="Unassembled WGS sequence"/>
</dbReference>
<evidence type="ECO:0000313" key="6">
    <source>
        <dbReference type="Proteomes" id="UP000236173"/>
    </source>
</evidence>
<dbReference type="EMBL" id="BEHT01000022">
    <property type="protein sequence ID" value="GBC99195.1"/>
    <property type="molecule type" value="Genomic_DNA"/>
</dbReference>
<evidence type="ECO:0000259" key="3">
    <source>
        <dbReference type="Pfam" id="PF01408"/>
    </source>
</evidence>
<feature type="region of interest" description="Disordered" evidence="2">
    <location>
        <begin position="47"/>
        <end position="68"/>
    </location>
</feature>
<evidence type="ECO:0000256" key="2">
    <source>
        <dbReference type="SAM" id="MobiDB-lite"/>
    </source>
</evidence>
<accession>A0A2H5XDE4</accession>
<dbReference type="PANTHER" id="PTHR43818">
    <property type="entry name" value="BCDNA.GH03377"/>
    <property type="match status" value="1"/>
</dbReference>
<dbReference type="Pfam" id="PF01408">
    <property type="entry name" value="GFO_IDH_MocA"/>
    <property type="match status" value="1"/>
</dbReference>
<evidence type="ECO:0000259" key="4">
    <source>
        <dbReference type="Pfam" id="PF22725"/>
    </source>
</evidence>
<proteinExistence type="predicted"/>
<protein>
    <submittedName>
        <fullName evidence="5">Glucose--fructose oxidoreductase</fullName>
        <ecNumber evidence="5">1.1.99.28</ecNumber>
    </submittedName>
</protein>
<dbReference type="Gene3D" id="3.30.360.10">
    <property type="entry name" value="Dihydrodipicolinate Reductase, domain 2"/>
    <property type="match status" value="1"/>
</dbReference>
<dbReference type="InterPro" id="IPR050463">
    <property type="entry name" value="Gfo/Idh/MocA_oxidrdct_glycsds"/>
</dbReference>
<keyword evidence="1 5" id="KW-0560">Oxidoreductase</keyword>